<sequence>MLQSTHRRDPEFTLFDVVPGPAAFGAAAHIDDVRALDAAATADLRRAWLKYQVLSIPGQHLDDAAQIVLGRRLGTLKITNPLPNPLARADLPGHLPGLAQAPRDLRYPEITIVSNIVRDGRALGGLGSGELTWHSDMCQFERPPSATLVYGAEIPPGQGSTSFANMELAAAGLPEAELAALAALSIKQDEVMDSAGHPRAGHAPVTDVRRSPGRAQPLVTRHPETGRPALFLGRRLYAYVPGLSLAESERLLDRLWAHATRPDYVWTHHWKQGDIVIWDNRSVLHKRDPFDPAARRMLRRVVVEGDALSRYEPAATLSHNHAHA</sequence>
<keyword evidence="3" id="KW-0223">Dioxygenase</keyword>
<evidence type="ECO:0000259" key="7">
    <source>
        <dbReference type="Pfam" id="PF02668"/>
    </source>
</evidence>
<evidence type="ECO:0000313" key="9">
    <source>
        <dbReference type="Proteomes" id="UP000216020"/>
    </source>
</evidence>
<feature type="domain" description="TauD/TfdA-like" evidence="7">
    <location>
        <begin position="19"/>
        <end position="301"/>
    </location>
</feature>
<evidence type="ECO:0000256" key="3">
    <source>
        <dbReference type="ARBA" id="ARBA00022964"/>
    </source>
</evidence>
<evidence type="ECO:0000313" key="8">
    <source>
        <dbReference type="EMBL" id="OZI37948.1"/>
    </source>
</evidence>
<dbReference type="GO" id="GO:0046872">
    <property type="term" value="F:metal ion binding"/>
    <property type="evidence" value="ECO:0007669"/>
    <property type="project" value="UniProtKB-KW"/>
</dbReference>
<proteinExistence type="inferred from homology"/>
<evidence type="ECO:0000256" key="4">
    <source>
        <dbReference type="ARBA" id="ARBA00023002"/>
    </source>
</evidence>
<organism evidence="8 9">
    <name type="scientific">Bordetella genomosp. 10</name>
    <dbReference type="NCBI Taxonomy" id="1416804"/>
    <lineage>
        <taxon>Bacteria</taxon>
        <taxon>Pseudomonadati</taxon>
        <taxon>Pseudomonadota</taxon>
        <taxon>Betaproteobacteria</taxon>
        <taxon>Burkholderiales</taxon>
        <taxon>Alcaligenaceae</taxon>
        <taxon>Bordetella</taxon>
    </lineage>
</organism>
<dbReference type="PANTHER" id="PTHR43779:SF3">
    <property type="entry name" value="(3R)-3-[(CARBOXYMETHYL)AMINO]FATTY ACID OXYGENASE_DECARBOXYLASE"/>
    <property type="match status" value="1"/>
</dbReference>
<name>A0A261SKJ4_9BORD</name>
<dbReference type="Pfam" id="PF02668">
    <property type="entry name" value="TauD"/>
    <property type="match status" value="1"/>
</dbReference>
<dbReference type="InterPro" id="IPR042098">
    <property type="entry name" value="TauD-like_sf"/>
</dbReference>
<evidence type="ECO:0000256" key="1">
    <source>
        <dbReference type="ARBA" id="ARBA00005896"/>
    </source>
</evidence>
<dbReference type="AlphaFoldDB" id="A0A261SKJ4"/>
<keyword evidence="9" id="KW-1185">Reference proteome</keyword>
<gene>
    <name evidence="8" type="ORF">CAL29_06185</name>
</gene>
<keyword evidence="5" id="KW-0408">Iron</keyword>
<keyword evidence="2" id="KW-0479">Metal-binding</keyword>
<evidence type="ECO:0000256" key="5">
    <source>
        <dbReference type="ARBA" id="ARBA00023004"/>
    </source>
</evidence>
<dbReference type="OrthoDB" id="8893262at2"/>
<dbReference type="EMBL" id="NEVM01000001">
    <property type="protein sequence ID" value="OZI37948.1"/>
    <property type="molecule type" value="Genomic_DNA"/>
</dbReference>
<dbReference type="InterPro" id="IPR051178">
    <property type="entry name" value="TfdA_dioxygenase"/>
</dbReference>
<protein>
    <recommendedName>
        <fullName evidence="7">TauD/TfdA-like domain-containing protein</fullName>
    </recommendedName>
</protein>
<comment type="similarity">
    <text evidence="1">Belongs to the TfdA dioxygenase family.</text>
</comment>
<accession>A0A261SKJ4</accession>
<dbReference type="Proteomes" id="UP000216020">
    <property type="component" value="Unassembled WGS sequence"/>
</dbReference>
<comment type="caution">
    <text evidence="8">The sequence shown here is derived from an EMBL/GenBank/DDBJ whole genome shotgun (WGS) entry which is preliminary data.</text>
</comment>
<dbReference type="PANTHER" id="PTHR43779">
    <property type="entry name" value="DIOXYGENASE RV0097-RELATED"/>
    <property type="match status" value="1"/>
</dbReference>
<dbReference type="InterPro" id="IPR003819">
    <property type="entry name" value="TauD/TfdA-like"/>
</dbReference>
<dbReference type="Gene3D" id="3.60.130.10">
    <property type="entry name" value="Clavaminate synthase-like"/>
    <property type="match status" value="1"/>
</dbReference>
<reference evidence="9" key="1">
    <citation type="submission" date="2017-05" db="EMBL/GenBank/DDBJ databases">
        <title>Complete and WGS of Bordetella genogroups.</title>
        <authorList>
            <person name="Spilker T."/>
            <person name="Lipuma J."/>
        </authorList>
    </citation>
    <scope>NUCLEOTIDE SEQUENCE [LARGE SCALE GENOMIC DNA]</scope>
    <source>
        <strain evidence="9">AU16122</strain>
    </source>
</reference>
<dbReference type="SUPFAM" id="SSF51197">
    <property type="entry name" value="Clavaminate synthase-like"/>
    <property type="match status" value="1"/>
</dbReference>
<evidence type="ECO:0000256" key="2">
    <source>
        <dbReference type="ARBA" id="ARBA00022723"/>
    </source>
</evidence>
<evidence type="ECO:0000256" key="6">
    <source>
        <dbReference type="SAM" id="MobiDB-lite"/>
    </source>
</evidence>
<feature type="region of interest" description="Disordered" evidence="6">
    <location>
        <begin position="196"/>
        <end position="221"/>
    </location>
</feature>
<keyword evidence="4" id="KW-0560">Oxidoreductase</keyword>
<dbReference type="GO" id="GO:0016706">
    <property type="term" value="F:2-oxoglutarate-dependent dioxygenase activity"/>
    <property type="evidence" value="ECO:0007669"/>
    <property type="project" value="UniProtKB-ARBA"/>
</dbReference>
<dbReference type="RefSeq" id="WP_094852051.1">
    <property type="nucleotide sequence ID" value="NZ_NEVM01000001.1"/>
</dbReference>